<dbReference type="SMART" id="SM00267">
    <property type="entry name" value="GGDEF"/>
    <property type="match status" value="1"/>
</dbReference>
<protein>
    <recommendedName>
        <fullName evidence="1">diguanylate cyclase</fullName>
        <ecNumber evidence="1">2.7.7.65</ecNumber>
    </recommendedName>
</protein>
<dbReference type="GO" id="GO:1902201">
    <property type="term" value="P:negative regulation of bacterial-type flagellum-dependent cell motility"/>
    <property type="evidence" value="ECO:0007669"/>
    <property type="project" value="TreeGrafter"/>
</dbReference>
<sequence length="625" mass="68032">MAVALLASPVAARCIGSSDPLIYRMELEIGRDPAAAVELIDKEIARTAPARTRRLAELNLAKSQALYMSGSPYLAPVEKARSIADDFAPTDNIGLYLRITDAVEQEPGQKIAADLRAIAPDIEALPAGSRARTCRETDLAFYNDMVEQPREAMQFAIEAYRNADGHATTIERAKAASVLAYLMSSGHDFDYANELHSEAYAIQRELGLSDLASNEVLLRGYTHLERGDWKSAVADFQASAREARSYGNQYAIDYALLGVCEAALEGDLIELAAPACERAHEGLAVTGDRMGFPATRLLAKLRVEQGDSAAALRLIDPLVAGGKGAASTLDWIMALKTRAQALSNLGRNAQAYDVMRRADEISSEMWEGEVQSGVAAMQARFQNEELQRRLSAEERASNARLRLAIAVIAGSVTTLALLGALIFSLLRHRRKFRRLAMTDPLTGLANRRATLERAEEALRAIGMGRPRASIALLDIDHFKSCNDRFGHDAGDAILREFARIVQDCVRPTDIVGRWGGEEFVLVFPATHVREAAMIIDRIRVRAARKPFDFANEYRLEFSAGIAMLHESDDKVGACITLADKRLYAAKAQGRDQTCIAGAESAAAPPLEARAKPGDVERRAGAARAA</sequence>
<feature type="compositionally biased region" description="Basic and acidic residues" evidence="2">
    <location>
        <begin position="608"/>
        <end position="619"/>
    </location>
</feature>
<dbReference type="InterPro" id="IPR050469">
    <property type="entry name" value="Diguanylate_Cyclase"/>
</dbReference>
<evidence type="ECO:0000313" key="6">
    <source>
        <dbReference type="Proteomes" id="UP000254101"/>
    </source>
</evidence>
<gene>
    <name evidence="5" type="ORF">DL238_04615</name>
</gene>
<feature type="domain" description="GGDEF" evidence="4">
    <location>
        <begin position="466"/>
        <end position="598"/>
    </location>
</feature>
<dbReference type="SUPFAM" id="SSF48452">
    <property type="entry name" value="TPR-like"/>
    <property type="match status" value="1"/>
</dbReference>
<dbReference type="AlphaFoldDB" id="A0A395LQK9"/>
<feature type="region of interest" description="Disordered" evidence="2">
    <location>
        <begin position="605"/>
        <end position="625"/>
    </location>
</feature>
<dbReference type="InterPro" id="IPR043128">
    <property type="entry name" value="Rev_trsase/Diguanyl_cyclase"/>
</dbReference>
<accession>A0A395LQK9</accession>
<organism evidence="5 6">
    <name type="scientific">Alteriqipengyuania lutimaris</name>
    <dbReference type="NCBI Taxonomy" id="1538146"/>
    <lineage>
        <taxon>Bacteria</taxon>
        <taxon>Pseudomonadati</taxon>
        <taxon>Pseudomonadota</taxon>
        <taxon>Alphaproteobacteria</taxon>
        <taxon>Sphingomonadales</taxon>
        <taxon>Erythrobacteraceae</taxon>
        <taxon>Alteriqipengyuania</taxon>
    </lineage>
</organism>
<evidence type="ECO:0000256" key="2">
    <source>
        <dbReference type="SAM" id="MobiDB-lite"/>
    </source>
</evidence>
<dbReference type="InterPro" id="IPR029787">
    <property type="entry name" value="Nucleotide_cyclase"/>
</dbReference>
<dbReference type="GO" id="GO:0043709">
    <property type="term" value="P:cell adhesion involved in single-species biofilm formation"/>
    <property type="evidence" value="ECO:0007669"/>
    <property type="project" value="TreeGrafter"/>
</dbReference>
<dbReference type="OrthoDB" id="9812260at2"/>
<dbReference type="PROSITE" id="PS50887">
    <property type="entry name" value="GGDEF"/>
    <property type="match status" value="1"/>
</dbReference>
<dbReference type="RefSeq" id="WP_115491182.1">
    <property type="nucleotide sequence ID" value="NZ_JACHWW010000001.1"/>
</dbReference>
<evidence type="ECO:0000313" key="5">
    <source>
        <dbReference type="EMBL" id="RDS76960.1"/>
    </source>
</evidence>
<evidence type="ECO:0000259" key="4">
    <source>
        <dbReference type="PROSITE" id="PS50887"/>
    </source>
</evidence>
<dbReference type="EC" id="2.7.7.65" evidence="1"/>
<dbReference type="PANTHER" id="PTHR45138">
    <property type="entry name" value="REGULATORY COMPONENTS OF SENSORY TRANSDUCTION SYSTEM"/>
    <property type="match status" value="1"/>
</dbReference>
<name>A0A395LQK9_9SPHN</name>
<dbReference type="InterPro" id="IPR011990">
    <property type="entry name" value="TPR-like_helical_dom_sf"/>
</dbReference>
<dbReference type="GO" id="GO:0005886">
    <property type="term" value="C:plasma membrane"/>
    <property type="evidence" value="ECO:0007669"/>
    <property type="project" value="TreeGrafter"/>
</dbReference>
<dbReference type="Proteomes" id="UP000254101">
    <property type="component" value="Unassembled WGS sequence"/>
</dbReference>
<dbReference type="PANTHER" id="PTHR45138:SF24">
    <property type="entry name" value="DIGUANYLATE CYCLASE DGCC-RELATED"/>
    <property type="match status" value="1"/>
</dbReference>
<comment type="caution">
    <text evidence="5">The sequence shown here is derived from an EMBL/GenBank/DDBJ whole genome shotgun (WGS) entry which is preliminary data.</text>
</comment>
<dbReference type="GO" id="GO:0052621">
    <property type="term" value="F:diguanylate cyclase activity"/>
    <property type="evidence" value="ECO:0007669"/>
    <property type="project" value="UniProtKB-EC"/>
</dbReference>
<dbReference type="Gene3D" id="3.30.70.270">
    <property type="match status" value="1"/>
</dbReference>
<evidence type="ECO:0000256" key="1">
    <source>
        <dbReference type="ARBA" id="ARBA00012528"/>
    </source>
</evidence>
<evidence type="ECO:0000256" key="3">
    <source>
        <dbReference type="SAM" id="Phobius"/>
    </source>
</evidence>
<dbReference type="FunFam" id="3.30.70.270:FF:000001">
    <property type="entry name" value="Diguanylate cyclase domain protein"/>
    <property type="match status" value="1"/>
</dbReference>
<dbReference type="Pfam" id="PF00990">
    <property type="entry name" value="GGDEF"/>
    <property type="match status" value="1"/>
</dbReference>
<keyword evidence="3" id="KW-1133">Transmembrane helix</keyword>
<reference evidence="5 6" key="1">
    <citation type="submission" date="2018-07" db="EMBL/GenBank/DDBJ databases">
        <title>Erythrobacter nanhaiensis sp. nov., a novel member of the genus Erythrobacter isolated from the South China Sea.</title>
        <authorList>
            <person name="Chen X."/>
            <person name="Liu J."/>
        </authorList>
    </citation>
    <scope>NUCLEOTIDE SEQUENCE [LARGE SCALE GENOMIC DNA]</scope>
    <source>
        <strain evidence="5 6">S-5</strain>
    </source>
</reference>
<dbReference type="NCBIfam" id="TIGR00254">
    <property type="entry name" value="GGDEF"/>
    <property type="match status" value="1"/>
</dbReference>
<keyword evidence="3" id="KW-0812">Transmembrane</keyword>
<dbReference type="CDD" id="cd01949">
    <property type="entry name" value="GGDEF"/>
    <property type="match status" value="1"/>
</dbReference>
<feature type="transmembrane region" description="Helical" evidence="3">
    <location>
        <begin position="403"/>
        <end position="426"/>
    </location>
</feature>
<keyword evidence="6" id="KW-1185">Reference proteome</keyword>
<proteinExistence type="predicted"/>
<keyword evidence="3" id="KW-0472">Membrane</keyword>
<dbReference type="SUPFAM" id="SSF55073">
    <property type="entry name" value="Nucleotide cyclase"/>
    <property type="match status" value="1"/>
</dbReference>
<dbReference type="InterPro" id="IPR000160">
    <property type="entry name" value="GGDEF_dom"/>
</dbReference>
<dbReference type="EMBL" id="QRBB01000001">
    <property type="protein sequence ID" value="RDS76960.1"/>
    <property type="molecule type" value="Genomic_DNA"/>
</dbReference>